<keyword evidence="2" id="KW-1185">Reference proteome</keyword>
<organism evidence="1 2">
    <name type="scientific">Microbacterium endophyticum</name>
    <dbReference type="NCBI Taxonomy" id="1526412"/>
    <lineage>
        <taxon>Bacteria</taxon>
        <taxon>Bacillati</taxon>
        <taxon>Actinomycetota</taxon>
        <taxon>Actinomycetes</taxon>
        <taxon>Micrococcales</taxon>
        <taxon>Microbacteriaceae</taxon>
        <taxon>Microbacterium</taxon>
    </lineage>
</organism>
<dbReference type="AlphaFoldDB" id="A0A7W4V081"/>
<reference evidence="1 2" key="1">
    <citation type="submission" date="2020-08" db="EMBL/GenBank/DDBJ databases">
        <title>Sequencing the genomes of 1000 actinobacteria strains.</title>
        <authorList>
            <person name="Klenk H.-P."/>
        </authorList>
    </citation>
    <scope>NUCLEOTIDE SEQUENCE [LARGE SCALE GENOMIC DNA]</scope>
    <source>
        <strain evidence="1 2">DSM 27099</strain>
    </source>
</reference>
<dbReference type="Proteomes" id="UP000529310">
    <property type="component" value="Unassembled WGS sequence"/>
</dbReference>
<evidence type="ECO:0000313" key="1">
    <source>
        <dbReference type="EMBL" id="MBB2974477.1"/>
    </source>
</evidence>
<protein>
    <submittedName>
        <fullName evidence="1">Uncharacterized protein</fullName>
    </submittedName>
</protein>
<evidence type="ECO:0000313" key="2">
    <source>
        <dbReference type="Proteomes" id="UP000529310"/>
    </source>
</evidence>
<accession>A0A7W4V081</accession>
<name>A0A7W4V081_9MICO</name>
<sequence>MSIATITRPRQGDLIVRIPYFQGHSNESLIRSILPDRAHVNRGERSGDWLVSRKQIGVLVAGLIALPEITDVELVLYQGREGGCASSCYLGSDSDEAIMLCACACIGLNHGAQNPPAGARHVATAGGAGDIYRYPGGRRRVMYSRLRDEFA</sequence>
<dbReference type="EMBL" id="JACHWQ010000001">
    <property type="protein sequence ID" value="MBB2974477.1"/>
    <property type="molecule type" value="Genomic_DNA"/>
</dbReference>
<comment type="caution">
    <text evidence="1">The sequence shown here is derived from an EMBL/GenBank/DDBJ whole genome shotgun (WGS) entry which is preliminary data.</text>
</comment>
<gene>
    <name evidence="1" type="ORF">FHX49_000018</name>
</gene>
<proteinExistence type="predicted"/>